<protein>
    <recommendedName>
        <fullName evidence="5">ORC1-type DNA replication protein</fullName>
    </recommendedName>
</protein>
<evidence type="ECO:0000256" key="1">
    <source>
        <dbReference type="ARBA" id="ARBA00006184"/>
    </source>
</evidence>
<dbReference type="GO" id="GO:0006260">
    <property type="term" value="P:DNA replication"/>
    <property type="evidence" value="ECO:0007669"/>
    <property type="project" value="UniProtKB-UniRule"/>
</dbReference>
<keyword evidence="8" id="KW-0131">Cell cycle</keyword>
<comment type="similarity">
    <text evidence="1 5">Belongs to the CDC6/cdc18 family.</text>
</comment>
<feature type="binding site" evidence="5">
    <location>
        <position position="272"/>
    </location>
    <ligand>
        <name>ATP</name>
        <dbReference type="ChEBI" id="CHEBI:30616"/>
    </ligand>
</feature>
<evidence type="ECO:0000256" key="2">
    <source>
        <dbReference type="ARBA" id="ARBA00022705"/>
    </source>
</evidence>
<dbReference type="SMART" id="SM00382">
    <property type="entry name" value="AAA"/>
    <property type="match status" value="1"/>
</dbReference>
<evidence type="ECO:0000256" key="5">
    <source>
        <dbReference type="HAMAP-Rule" id="MF_01407"/>
    </source>
</evidence>
<dbReference type="InterPro" id="IPR003593">
    <property type="entry name" value="AAA+_ATPase"/>
</dbReference>
<dbReference type="FunFam" id="3.40.50.300:FF:000930">
    <property type="entry name" value="ORC1-type DNA replication protein"/>
    <property type="match status" value="1"/>
</dbReference>
<proteinExistence type="inferred from homology"/>
<keyword evidence="3 5" id="KW-0547">Nucleotide-binding</keyword>
<dbReference type="GO" id="GO:0051301">
    <property type="term" value="P:cell division"/>
    <property type="evidence" value="ECO:0007669"/>
    <property type="project" value="UniProtKB-KW"/>
</dbReference>
<evidence type="ECO:0000259" key="6">
    <source>
        <dbReference type="SMART" id="SM00382"/>
    </source>
</evidence>
<dbReference type="InterPro" id="IPR055237">
    <property type="entry name" value="Cdc6_lid"/>
</dbReference>
<dbReference type="FunFam" id="1.10.8.60:FF:000073">
    <property type="entry name" value="ORC1-type DNA replication protein"/>
    <property type="match status" value="1"/>
</dbReference>
<dbReference type="Pfam" id="PF09079">
    <property type="entry name" value="WHD_Cdc6"/>
    <property type="match status" value="1"/>
</dbReference>
<dbReference type="SUPFAM" id="SSF46785">
    <property type="entry name" value="Winged helix' DNA-binding domain"/>
    <property type="match status" value="1"/>
</dbReference>
<dbReference type="InterPro" id="IPR015163">
    <property type="entry name" value="Cdc6_C"/>
</dbReference>
<evidence type="ECO:0000313" key="9">
    <source>
        <dbReference type="Proteomes" id="UP000199170"/>
    </source>
</evidence>
<dbReference type="NCBIfam" id="TIGR02928">
    <property type="entry name" value="orc1/cdc6 family replication initiation protein"/>
    <property type="match status" value="1"/>
</dbReference>
<evidence type="ECO:0000259" key="7">
    <source>
        <dbReference type="SMART" id="SM01074"/>
    </source>
</evidence>
<dbReference type="PANTHER" id="PTHR10763">
    <property type="entry name" value="CELL DIVISION CONTROL PROTEIN 6-RELATED"/>
    <property type="match status" value="1"/>
</dbReference>
<feature type="domain" description="AAA+ ATPase" evidence="6">
    <location>
        <begin position="111"/>
        <end position="273"/>
    </location>
</feature>
<feature type="domain" description="Cdc6 C-terminal" evidence="7">
    <location>
        <begin position="366"/>
        <end position="451"/>
    </location>
</feature>
<evidence type="ECO:0000256" key="4">
    <source>
        <dbReference type="ARBA" id="ARBA00022840"/>
    </source>
</evidence>
<dbReference type="CDD" id="cd00009">
    <property type="entry name" value="AAA"/>
    <property type="match status" value="1"/>
</dbReference>
<reference evidence="9" key="1">
    <citation type="submission" date="2016-10" db="EMBL/GenBank/DDBJ databases">
        <authorList>
            <person name="Varghese N."/>
            <person name="Submissions S."/>
        </authorList>
    </citation>
    <scope>NUCLEOTIDE SEQUENCE [LARGE SCALE GENOMIC DNA]</scope>
    <source>
        <strain evidence="9">CGMCC 1.10118</strain>
    </source>
</reference>
<dbReference type="EMBL" id="FNPB01000024">
    <property type="protein sequence ID" value="SDY56799.1"/>
    <property type="molecule type" value="Genomic_DNA"/>
</dbReference>
<dbReference type="AlphaFoldDB" id="A0A1H3KXS1"/>
<keyword evidence="4 5" id="KW-0067">ATP-binding</keyword>
<dbReference type="Pfam" id="PF13401">
    <property type="entry name" value="AAA_22"/>
    <property type="match status" value="1"/>
</dbReference>
<name>A0A1H3KXS1_9EURY</name>
<dbReference type="Proteomes" id="UP000199170">
    <property type="component" value="Unassembled WGS sequence"/>
</dbReference>
<accession>A0A1H3KXS1</accession>
<dbReference type="Gene3D" id="1.10.10.10">
    <property type="entry name" value="Winged helix-like DNA-binding domain superfamily/Winged helix DNA-binding domain"/>
    <property type="match status" value="1"/>
</dbReference>
<dbReference type="GO" id="GO:0016887">
    <property type="term" value="F:ATP hydrolysis activity"/>
    <property type="evidence" value="ECO:0007669"/>
    <property type="project" value="InterPro"/>
</dbReference>
<feature type="binding site" evidence="5">
    <location>
        <begin position="123"/>
        <end position="127"/>
    </location>
    <ligand>
        <name>ATP</name>
        <dbReference type="ChEBI" id="CHEBI:30616"/>
    </ligand>
</feature>
<feature type="binding site" evidence="5">
    <location>
        <position position="284"/>
    </location>
    <ligand>
        <name>ATP</name>
        <dbReference type="ChEBI" id="CHEBI:30616"/>
    </ligand>
</feature>
<keyword evidence="2 5" id="KW-0235">DNA replication</keyword>
<keyword evidence="8" id="KW-0132">Cell division</keyword>
<dbReference type="InterPro" id="IPR036390">
    <property type="entry name" value="WH_DNA-bd_sf"/>
</dbReference>
<dbReference type="InterPro" id="IPR049945">
    <property type="entry name" value="AAA_22"/>
</dbReference>
<sequence>MSSWLSHYRRLQRIRLKLLPEYVTRWVWVPRSLFETPASDGNRITTHFTGNEVSYSMPNASDDLFTREDPIFSNKELLEINHLPGEGRIVGRDDEISDLAAAVNPAIFGQSPSNVLIYGKTGTGKSLCAKYVSQRLVDTASEEDVTATFAYVDCAQDTTETQAVQTIADGVNEPSETGIKVPDKGLSTSTYYKRLWRILDARYDVVLILLDEIDKLSDDDILMQLSRAGEAGKIERCKLGVIGISNKIQYKDRMDERVKSSLCEREFVFPPYDANQLRNIMDARSDAFRDDVLDPSTIPRAAALAAREHGDARKAIDILRYAGEIAQSKGAQTVREEFVTQARERAETDRFRELIRGSTPHSRYVLQALAVLSLSSDRQEGFRTSRVYEVYENICDGQGSDTLSLRRVRDLLKEHAFLDIIEQSKHSGGSAEGSYTKHQLLEDPQVVKDVLTEGDDR</sequence>
<dbReference type="InterPro" id="IPR027417">
    <property type="entry name" value="P-loop_NTPase"/>
</dbReference>
<dbReference type="HAMAP" id="MF_01407">
    <property type="entry name" value="ORC1_type_DNA_replic_protein"/>
    <property type="match status" value="1"/>
</dbReference>
<evidence type="ECO:0000256" key="3">
    <source>
        <dbReference type="ARBA" id="ARBA00022741"/>
    </source>
</evidence>
<organism evidence="8 9">
    <name type="scientific">Halobellus clavatus</name>
    <dbReference type="NCBI Taxonomy" id="660517"/>
    <lineage>
        <taxon>Archaea</taxon>
        <taxon>Methanobacteriati</taxon>
        <taxon>Methanobacteriota</taxon>
        <taxon>Stenosarchaea group</taxon>
        <taxon>Halobacteria</taxon>
        <taxon>Halobacteriales</taxon>
        <taxon>Haloferacaceae</taxon>
        <taxon>Halobellus</taxon>
    </lineage>
</organism>
<dbReference type="InterPro" id="IPR050311">
    <property type="entry name" value="ORC1/CDC6"/>
</dbReference>
<dbReference type="SUPFAM" id="SSF52540">
    <property type="entry name" value="P-loop containing nucleoside triphosphate hydrolases"/>
    <property type="match status" value="1"/>
</dbReference>
<gene>
    <name evidence="8" type="ORF">SAMN04487946_12412</name>
</gene>
<comment type="function">
    <text evidence="5">Involved in regulation of DNA replication.</text>
</comment>
<keyword evidence="9" id="KW-1185">Reference proteome</keyword>
<dbReference type="Gene3D" id="1.10.8.60">
    <property type="match status" value="1"/>
</dbReference>
<dbReference type="SMART" id="SM01074">
    <property type="entry name" value="Cdc6_C"/>
    <property type="match status" value="1"/>
</dbReference>
<dbReference type="PANTHER" id="PTHR10763:SF22">
    <property type="entry name" value="ORC1-TYPE DNA REPLICATION PROTEIN"/>
    <property type="match status" value="1"/>
</dbReference>
<dbReference type="GO" id="GO:0005524">
    <property type="term" value="F:ATP binding"/>
    <property type="evidence" value="ECO:0007669"/>
    <property type="project" value="UniProtKB-UniRule"/>
</dbReference>
<dbReference type="InterPro" id="IPR014277">
    <property type="entry name" value="Orc1/Cdc6_arc"/>
</dbReference>
<dbReference type="STRING" id="660517.SAMN04487946_12412"/>
<dbReference type="Gene3D" id="3.40.50.300">
    <property type="entry name" value="P-loop containing nucleotide triphosphate hydrolases"/>
    <property type="match status" value="1"/>
</dbReference>
<evidence type="ECO:0000313" key="8">
    <source>
        <dbReference type="EMBL" id="SDY56799.1"/>
    </source>
</evidence>
<dbReference type="InterPro" id="IPR036388">
    <property type="entry name" value="WH-like_DNA-bd_sf"/>
</dbReference>
<dbReference type="Pfam" id="PF22703">
    <property type="entry name" value="Cdc6_lid"/>
    <property type="match status" value="1"/>
</dbReference>
<dbReference type="CDD" id="cd08768">
    <property type="entry name" value="Cdc6_C"/>
    <property type="match status" value="1"/>
</dbReference>